<evidence type="ECO:0000313" key="3">
    <source>
        <dbReference type="Proteomes" id="UP001500804"/>
    </source>
</evidence>
<keyword evidence="3" id="KW-1185">Reference proteome</keyword>
<evidence type="ECO:0008006" key="4">
    <source>
        <dbReference type="Google" id="ProtNLM"/>
    </source>
</evidence>
<accession>A0ABP9P464</accession>
<evidence type="ECO:0000256" key="1">
    <source>
        <dbReference type="SAM" id="MobiDB-lite"/>
    </source>
</evidence>
<name>A0ABP9P464_9PSEU</name>
<protein>
    <recommendedName>
        <fullName evidence="4">HTH-like domain-containing protein</fullName>
    </recommendedName>
</protein>
<organism evidence="2 3">
    <name type="scientific">Pseudonocardia adelaidensis</name>
    <dbReference type="NCBI Taxonomy" id="648754"/>
    <lineage>
        <taxon>Bacteria</taxon>
        <taxon>Bacillati</taxon>
        <taxon>Actinomycetota</taxon>
        <taxon>Actinomycetes</taxon>
        <taxon>Pseudonocardiales</taxon>
        <taxon>Pseudonocardiaceae</taxon>
        <taxon>Pseudonocardia</taxon>
    </lineage>
</organism>
<dbReference type="EMBL" id="BAABJO010000045">
    <property type="protein sequence ID" value="GAA5139941.1"/>
    <property type="molecule type" value="Genomic_DNA"/>
</dbReference>
<feature type="region of interest" description="Disordered" evidence="1">
    <location>
        <begin position="1"/>
        <end position="25"/>
    </location>
</feature>
<comment type="caution">
    <text evidence="2">The sequence shown here is derived from an EMBL/GenBank/DDBJ whole genome shotgun (WGS) entry which is preliminary data.</text>
</comment>
<sequence length="112" mass="12950">MAELLPRRRVAGLRDRPRGGSRARILAATRTSPPADTGLSHWSSWEMAPFIVRTEGVYVSHRHVAMLWREAGLRPHRQGTFKISKDPDFHSTWPTVPVRLPRCRRPHLRTRL</sequence>
<gene>
    <name evidence="2" type="ORF">GCM10023320_76810</name>
</gene>
<evidence type="ECO:0000313" key="2">
    <source>
        <dbReference type="EMBL" id="GAA5139941.1"/>
    </source>
</evidence>
<reference evidence="3" key="1">
    <citation type="journal article" date="2019" name="Int. J. Syst. Evol. Microbiol.">
        <title>The Global Catalogue of Microorganisms (GCM) 10K type strain sequencing project: providing services to taxonomists for standard genome sequencing and annotation.</title>
        <authorList>
            <consortium name="The Broad Institute Genomics Platform"/>
            <consortium name="The Broad Institute Genome Sequencing Center for Infectious Disease"/>
            <person name="Wu L."/>
            <person name="Ma J."/>
        </authorList>
    </citation>
    <scope>NUCLEOTIDE SEQUENCE [LARGE SCALE GENOMIC DNA]</scope>
    <source>
        <strain evidence="3">JCM 18302</strain>
    </source>
</reference>
<proteinExistence type="predicted"/>
<dbReference type="Proteomes" id="UP001500804">
    <property type="component" value="Unassembled WGS sequence"/>
</dbReference>